<dbReference type="GO" id="GO:0004222">
    <property type="term" value="F:metalloendopeptidase activity"/>
    <property type="evidence" value="ECO:0007669"/>
    <property type="project" value="InterPro"/>
</dbReference>
<dbReference type="Gene3D" id="3.40.390.10">
    <property type="entry name" value="Collagenase (Catalytic Domain)"/>
    <property type="match status" value="1"/>
</dbReference>
<dbReference type="Pfam" id="PF01431">
    <property type="entry name" value="Peptidase_M13"/>
    <property type="match status" value="1"/>
</dbReference>
<dbReference type="Gene3D" id="1.10.1380.10">
    <property type="entry name" value="Neutral endopeptidase , domain2"/>
    <property type="match status" value="1"/>
</dbReference>
<dbReference type="PANTHER" id="PTHR11733">
    <property type="entry name" value="ZINC METALLOPROTEASE FAMILY M13 NEPRILYSIN-RELATED"/>
    <property type="match status" value="1"/>
</dbReference>
<dbReference type="OrthoDB" id="6475849at2759"/>
<dbReference type="InterPro" id="IPR042089">
    <property type="entry name" value="Peptidase_M13_dom_2"/>
</dbReference>
<accession>A0A9J6H3A7</accession>
<dbReference type="SUPFAM" id="SSF55486">
    <property type="entry name" value="Metalloproteases ('zincins'), catalytic domain"/>
    <property type="match status" value="1"/>
</dbReference>
<dbReference type="InterPro" id="IPR024079">
    <property type="entry name" value="MetalloPept_cat_dom_sf"/>
</dbReference>
<dbReference type="PROSITE" id="PS51885">
    <property type="entry name" value="NEPRILYSIN"/>
    <property type="match status" value="1"/>
</dbReference>
<name>A0A9J6H3A7_HAELO</name>
<gene>
    <name evidence="2" type="ORF">HPB48_010574</name>
</gene>
<dbReference type="OMA" id="WNPKDWV"/>
<dbReference type="GO" id="GO:0016485">
    <property type="term" value="P:protein processing"/>
    <property type="evidence" value="ECO:0007669"/>
    <property type="project" value="TreeGrafter"/>
</dbReference>
<protein>
    <recommendedName>
        <fullName evidence="1">Peptidase M13 C-terminal domain-containing protein</fullName>
    </recommendedName>
</protein>
<dbReference type="VEuPathDB" id="VectorBase:HLOH_050012"/>
<dbReference type="EMBL" id="JABSTR010000011">
    <property type="protein sequence ID" value="KAH9381755.1"/>
    <property type="molecule type" value="Genomic_DNA"/>
</dbReference>
<dbReference type="PANTHER" id="PTHR11733:SF241">
    <property type="entry name" value="GH26575P-RELATED"/>
    <property type="match status" value="1"/>
</dbReference>
<evidence type="ECO:0000313" key="3">
    <source>
        <dbReference type="Proteomes" id="UP000821853"/>
    </source>
</evidence>
<sequence length="582" mass="66741">MNQRALRSALAEVKTDLWQSKPTGRFFQSCLQPESHGVITENVALFKKLKRELYLYWPDNATVQEHPLEVMVRMAAKWDLNPVFRLRAAWKKGTGSQMLIIRRGSLGAVWKARRELGESGTQYETHVHRHMRALEAPDWFLPSFGLLRELESDIVDGVYATLRGEPNQQWYVLVNVGTGNISKMWYTHVDKHETTTKWAYEDKVLVEDKRTLAHLEKLIESYTVNDLAMGLSWVFIQSHLWLVTGKDYLMTTDQNTKELACMEYVNSRFGLLASVQQLESRYAPTEKLDDVKGYVQLVQDQLSSLVGSSWIDKQYREEVLAKLRDTELHALPADVFFLPSERTRLYSGFPTMDKNFTSNLIHASSHYQELQRDPLYQDLYDKHMVYQHYPAAYWYPLNRVEVAMAAFDAPLFYFDTTFAVNFAGLGTLLAKEFVKAFDVMGTKWDTKGDATQWWGAPFSPTYGERVRCNLHPTARGDTQNGRGNMTVFPLIPALEVSFAAYKKAVDFGDREGGDYRIAGLESYTDDQIFFMSFCYWMCSGTGAADRDQCNVPLKHFDAFVESFGCPEGSAMNDNEKCKFLPA</sequence>
<evidence type="ECO:0000259" key="1">
    <source>
        <dbReference type="Pfam" id="PF01431"/>
    </source>
</evidence>
<comment type="caution">
    <text evidence="2">The sequence shown here is derived from an EMBL/GenBank/DDBJ whole genome shotgun (WGS) entry which is preliminary data.</text>
</comment>
<organism evidence="2 3">
    <name type="scientific">Haemaphysalis longicornis</name>
    <name type="common">Bush tick</name>
    <dbReference type="NCBI Taxonomy" id="44386"/>
    <lineage>
        <taxon>Eukaryota</taxon>
        <taxon>Metazoa</taxon>
        <taxon>Ecdysozoa</taxon>
        <taxon>Arthropoda</taxon>
        <taxon>Chelicerata</taxon>
        <taxon>Arachnida</taxon>
        <taxon>Acari</taxon>
        <taxon>Parasitiformes</taxon>
        <taxon>Ixodida</taxon>
        <taxon>Ixodoidea</taxon>
        <taxon>Ixodidae</taxon>
        <taxon>Haemaphysalinae</taxon>
        <taxon>Haemaphysalis</taxon>
    </lineage>
</organism>
<reference evidence="2 3" key="1">
    <citation type="journal article" date="2020" name="Cell">
        <title>Large-Scale Comparative Analyses of Tick Genomes Elucidate Their Genetic Diversity and Vector Capacities.</title>
        <authorList>
            <consortium name="Tick Genome and Microbiome Consortium (TIGMIC)"/>
            <person name="Jia N."/>
            <person name="Wang J."/>
            <person name="Shi W."/>
            <person name="Du L."/>
            <person name="Sun Y."/>
            <person name="Zhan W."/>
            <person name="Jiang J.F."/>
            <person name="Wang Q."/>
            <person name="Zhang B."/>
            <person name="Ji P."/>
            <person name="Bell-Sakyi L."/>
            <person name="Cui X.M."/>
            <person name="Yuan T.T."/>
            <person name="Jiang B.G."/>
            <person name="Yang W.F."/>
            <person name="Lam T.T."/>
            <person name="Chang Q.C."/>
            <person name="Ding S.J."/>
            <person name="Wang X.J."/>
            <person name="Zhu J.G."/>
            <person name="Ruan X.D."/>
            <person name="Zhao L."/>
            <person name="Wei J.T."/>
            <person name="Ye R.Z."/>
            <person name="Que T.C."/>
            <person name="Du C.H."/>
            <person name="Zhou Y.H."/>
            <person name="Cheng J.X."/>
            <person name="Dai P.F."/>
            <person name="Guo W.B."/>
            <person name="Han X.H."/>
            <person name="Huang E.J."/>
            <person name="Li L.F."/>
            <person name="Wei W."/>
            <person name="Gao Y.C."/>
            <person name="Liu J.Z."/>
            <person name="Shao H.Z."/>
            <person name="Wang X."/>
            <person name="Wang C.C."/>
            <person name="Yang T.C."/>
            <person name="Huo Q.B."/>
            <person name="Li W."/>
            <person name="Chen H.Y."/>
            <person name="Chen S.E."/>
            <person name="Zhou L.G."/>
            <person name="Ni X.B."/>
            <person name="Tian J.H."/>
            <person name="Sheng Y."/>
            <person name="Liu T."/>
            <person name="Pan Y.S."/>
            <person name="Xia L.Y."/>
            <person name="Li J."/>
            <person name="Zhao F."/>
            <person name="Cao W.C."/>
        </authorList>
    </citation>
    <scope>NUCLEOTIDE SEQUENCE [LARGE SCALE GENOMIC DNA]</scope>
    <source>
        <strain evidence="2">HaeL-2018</strain>
    </source>
</reference>
<feature type="domain" description="Peptidase M13 C-terminal" evidence="1">
    <location>
        <begin position="394"/>
        <end position="578"/>
    </location>
</feature>
<dbReference type="InterPro" id="IPR018497">
    <property type="entry name" value="Peptidase_M13_C"/>
</dbReference>
<dbReference type="AlphaFoldDB" id="A0A9J6H3A7"/>
<proteinExistence type="predicted"/>
<dbReference type="Proteomes" id="UP000821853">
    <property type="component" value="Chromosome 9"/>
</dbReference>
<dbReference type="GO" id="GO:0005886">
    <property type="term" value="C:plasma membrane"/>
    <property type="evidence" value="ECO:0007669"/>
    <property type="project" value="TreeGrafter"/>
</dbReference>
<dbReference type="InterPro" id="IPR000718">
    <property type="entry name" value="Peptidase_M13"/>
</dbReference>
<keyword evidence="3" id="KW-1185">Reference proteome</keyword>
<evidence type="ECO:0000313" key="2">
    <source>
        <dbReference type="EMBL" id="KAH9381755.1"/>
    </source>
</evidence>